<gene>
    <name evidence="2" type="ORF">CPAR01_09879</name>
</gene>
<keyword evidence="3" id="KW-1185">Reference proteome</keyword>
<dbReference type="Proteomes" id="UP001241169">
    <property type="component" value="Unassembled WGS sequence"/>
</dbReference>
<feature type="region of interest" description="Disordered" evidence="1">
    <location>
        <begin position="1"/>
        <end position="50"/>
    </location>
</feature>
<proteinExistence type="predicted"/>
<reference evidence="2 3" key="1">
    <citation type="submission" date="2016-10" db="EMBL/GenBank/DDBJ databases">
        <title>The genome sequence of Colletotrichum fioriniae PJ7.</title>
        <authorList>
            <person name="Baroncelli R."/>
        </authorList>
    </citation>
    <scope>NUCLEOTIDE SEQUENCE [LARGE SCALE GENOMIC DNA]</scope>
    <source>
        <strain evidence="2 3">IMI 384185</strain>
    </source>
</reference>
<evidence type="ECO:0000256" key="1">
    <source>
        <dbReference type="SAM" id="MobiDB-lite"/>
    </source>
</evidence>
<protein>
    <submittedName>
        <fullName evidence="2">Uncharacterized protein</fullName>
    </submittedName>
</protein>
<feature type="compositionally biased region" description="Basic and acidic residues" evidence="1">
    <location>
        <begin position="1"/>
        <end position="45"/>
    </location>
</feature>
<organism evidence="2 3">
    <name type="scientific">Colletotrichum paranaense</name>
    <dbReference type="NCBI Taxonomy" id="1914294"/>
    <lineage>
        <taxon>Eukaryota</taxon>
        <taxon>Fungi</taxon>
        <taxon>Dikarya</taxon>
        <taxon>Ascomycota</taxon>
        <taxon>Pezizomycotina</taxon>
        <taxon>Sordariomycetes</taxon>
        <taxon>Hypocreomycetidae</taxon>
        <taxon>Glomerellales</taxon>
        <taxon>Glomerellaceae</taxon>
        <taxon>Colletotrichum</taxon>
        <taxon>Colletotrichum acutatum species complex</taxon>
    </lineage>
</organism>
<dbReference type="RefSeq" id="XP_060346324.1">
    <property type="nucleotide sequence ID" value="XM_060494142.1"/>
</dbReference>
<name>A0ABQ9SCD7_9PEZI</name>
<accession>A0ABQ9SCD7</accession>
<comment type="caution">
    <text evidence="2">The sequence shown here is derived from an EMBL/GenBank/DDBJ whole genome shotgun (WGS) entry which is preliminary data.</text>
</comment>
<evidence type="ECO:0000313" key="2">
    <source>
        <dbReference type="EMBL" id="KAK1533171.1"/>
    </source>
</evidence>
<evidence type="ECO:0000313" key="3">
    <source>
        <dbReference type="Proteomes" id="UP001241169"/>
    </source>
</evidence>
<dbReference type="GeneID" id="85378041"/>
<dbReference type="EMBL" id="MOPA01000008">
    <property type="protein sequence ID" value="KAK1533171.1"/>
    <property type="molecule type" value="Genomic_DNA"/>
</dbReference>
<sequence>MAQQEKTEKTRVADRLEGRWVKDRPQNKREGRDKGKVGRDTETRARAQRSWSAVGPRRASYWIPGRQRQTAAVWPGRRQVSPKSWTSIGHLNLLDWSTIPQLTVGGFPVCYGLVASRGTTWEVDR</sequence>